<dbReference type="EMBL" id="FNCG01000006">
    <property type="protein sequence ID" value="SDH07331.1"/>
    <property type="molecule type" value="Genomic_DNA"/>
</dbReference>
<keyword evidence="1" id="KW-0812">Transmembrane</keyword>
<feature type="transmembrane region" description="Helical" evidence="1">
    <location>
        <begin position="177"/>
        <end position="198"/>
    </location>
</feature>
<gene>
    <name evidence="2" type="ORF">SAMN05192573_106232</name>
</gene>
<keyword evidence="1" id="KW-1133">Transmembrane helix</keyword>
<proteinExistence type="predicted"/>
<feature type="transmembrane region" description="Helical" evidence="1">
    <location>
        <begin position="230"/>
        <end position="251"/>
    </location>
</feature>
<evidence type="ECO:0000256" key="1">
    <source>
        <dbReference type="SAM" id="Phobius"/>
    </source>
</evidence>
<dbReference type="RefSeq" id="WP_091168194.1">
    <property type="nucleotide sequence ID" value="NZ_FNCG01000006.1"/>
</dbReference>
<keyword evidence="3" id="KW-1185">Reference proteome</keyword>
<accession>A0A1G7ZF12</accession>
<protein>
    <recommendedName>
        <fullName evidence="4">ABC-2 family transporter protein</fullName>
    </recommendedName>
</protein>
<feature type="transmembrane region" description="Helical" evidence="1">
    <location>
        <begin position="53"/>
        <end position="79"/>
    </location>
</feature>
<evidence type="ECO:0000313" key="2">
    <source>
        <dbReference type="EMBL" id="SDH07331.1"/>
    </source>
</evidence>
<dbReference type="Proteomes" id="UP000199705">
    <property type="component" value="Unassembled WGS sequence"/>
</dbReference>
<organism evidence="2 3">
    <name type="scientific">Mucilaginibacter gossypii</name>
    <dbReference type="NCBI Taxonomy" id="551996"/>
    <lineage>
        <taxon>Bacteria</taxon>
        <taxon>Pseudomonadati</taxon>
        <taxon>Bacteroidota</taxon>
        <taxon>Sphingobacteriia</taxon>
        <taxon>Sphingobacteriales</taxon>
        <taxon>Sphingobacteriaceae</taxon>
        <taxon>Mucilaginibacter</taxon>
    </lineage>
</organism>
<name>A0A1G7ZF12_9SPHI</name>
<evidence type="ECO:0008006" key="4">
    <source>
        <dbReference type="Google" id="ProtNLM"/>
    </source>
</evidence>
<reference evidence="3" key="1">
    <citation type="submission" date="2016-10" db="EMBL/GenBank/DDBJ databases">
        <authorList>
            <person name="Varghese N."/>
            <person name="Submissions S."/>
        </authorList>
    </citation>
    <scope>NUCLEOTIDE SEQUENCE [LARGE SCALE GENOMIC DNA]</scope>
    <source>
        <strain evidence="3">Gh-67</strain>
    </source>
</reference>
<feature type="transmembrane region" description="Helical" evidence="1">
    <location>
        <begin position="24"/>
        <end position="47"/>
    </location>
</feature>
<sequence>MNNHFSLKRFGLLFMKHTVEHYRAYLMSAAVLAGGFLLGGSFVFYMIPGPVDAGFQMAMFGVLMIIAGPLFTSTVFTDLGDKRRAVPMLTLPASQLEKFMVGWVYSYVIFLLVYTGVFYLVLFILINLKPWPGHQIEILSLFQDKFVLVMILFSLLHAVTIYGAIRFEKLHFIKTGFSFFIFYALLILVNTVFVRFIVGRPIKPVTPFSFLNFQDGMNFYSIGLNAQQSAWAFIVVPIISLLIWIAAYFRFKEKQA</sequence>
<feature type="transmembrane region" description="Helical" evidence="1">
    <location>
        <begin position="100"/>
        <end position="126"/>
    </location>
</feature>
<dbReference type="AlphaFoldDB" id="A0A1G7ZF12"/>
<feature type="transmembrane region" description="Helical" evidence="1">
    <location>
        <begin position="146"/>
        <end position="165"/>
    </location>
</feature>
<keyword evidence="1" id="KW-0472">Membrane</keyword>
<evidence type="ECO:0000313" key="3">
    <source>
        <dbReference type="Proteomes" id="UP000199705"/>
    </source>
</evidence>
<dbReference type="STRING" id="551996.SAMN05192573_106232"/>